<evidence type="ECO:0000313" key="6">
    <source>
        <dbReference type="Proteomes" id="UP000282311"/>
    </source>
</evidence>
<dbReference type="SMART" id="SM00342">
    <property type="entry name" value="HTH_ARAC"/>
    <property type="match status" value="1"/>
</dbReference>
<dbReference type="PRINTS" id="PR00032">
    <property type="entry name" value="HTHARAC"/>
</dbReference>
<dbReference type="RefSeq" id="WP_120749230.1">
    <property type="nucleotide sequence ID" value="NZ_RBAH01000016.1"/>
</dbReference>
<sequence>MELNENLLKAPPISNINVENGFKSYPVYARKDLLRAHNYSLHTQPGIEINLTLEGKAAYVIGDQVRMQYPGQLLVCSGKVPHQVYIDPSSEYKRTVVCFDESGMREAGLRCAPNLEILPLPDMVYQQVHLEPEMFAEIKQIASRLTDELQEKHTGWKQVVSSQLSILAVYIRRSMEASENNGHSDLVSLCCDYIGKHLPDNLSLKSMASMFHVSPEHLIRLFKREKKLTFYQFVLQQRVSESERMLRNCPDMTLTDIAYAVGFPSAAQFSRVFKASTGMLPSQFRHRMAKAGVDCEIFRTEYFARSL</sequence>
<keyword evidence="2" id="KW-0238">DNA-binding</keyword>
<dbReference type="GO" id="GO:0043565">
    <property type="term" value="F:sequence-specific DNA binding"/>
    <property type="evidence" value="ECO:0007669"/>
    <property type="project" value="InterPro"/>
</dbReference>
<dbReference type="GO" id="GO:0003700">
    <property type="term" value="F:DNA-binding transcription factor activity"/>
    <property type="evidence" value="ECO:0007669"/>
    <property type="project" value="InterPro"/>
</dbReference>
<keyword evidence="3" id="KW-0804">Transcription</keyword>
<proteinExistence type="predicted"/>
<dbReference type="PROSITE" id="PS00041">
    <property type="entry name" value="HTH_ARAC_FAMILY_1"/>
    <property type="match status" value="1"/>
</dbReference>
<dbReference type="EMBL" id="RBAH01000016">
    <property type="protein sequence ID" value="RKN79175.1"/>
    <property type="molecule type" value="Genomic_DNA"/>
</dbReference>
<name>A0A3B0C044_9BACL</name>
<evidence type="ECO:0000256" key="2">
    <source>
        <dbReference type="ARBA" id="ARBA00023125"/>
    </source>
</evidence>
<feature type="domain" description="HTH araC/xylS-type" evidence="4">
    <location>
        <begin position="188"/>
        <end position="287"/>
    </location>
</feature>
<dbReference type="OrthoDB" id="247151at2"/>
<dbReference type="Gene3D" id="1.10.10.60">
    <property type="entry name" value="Homeodomain-like"/>
    <property type="match status" value="2"/>
</dbReference>
<dbReference type="InterPro" id="IPR018062">
    <property type="entry name" value="HTH_AraC-typ_CS"/>
</dbReference>
<dbReference type="InterPro" id="IPR009057">
    <property type="entry name" value="Homeodomain-like_sf"/>
</dbReference>
<accession>A0A3B0C044</accession>
<dbReference type="InterPro" id="IPR018060">
    <property type="entry name" value="HTH_AraC"/>
</dbReference>
<comment type="caution">
    <text evidence="5">The sequence shown here is derived from an EMBL/GenBank/DDBJ whole genome shotgun (WGS) entry which is preliminary data.</text>
</comment>
<evidence type="ECO:0000256" key="3">
    <source>
        <dbReference type="ARBA" id="ARBA00023163"/>
    </source>
</evidence>
<keyword evidence="1" id="KW-0805">Transcription regulation</keyword>
<dbReference type="Proteomes" id="UP000282311">
    <property type="component" value="Unassembled WGS sequence"/>
</dbReference>
<evidence type="ECO:0000313" key="5">
    <source>
        <dbReference type="EMBL" id="RKN79175.1"/>
    </source>
</evidence>
<dbReference type="SUPFAM" id="SSF46689">
    <property type="entry name" value="Homeodomain-like"/>
    <property type="match status" value="2"/>
</dbReference>
<evidence type="ECO:0000256" key="1">
    <source>
        <dbReference type="ARBA" id="ARBA00023015"/>
    </source>
</evidence>
<dbReference type="SUPFAM" id="SSF51215">
    <property type="entry name" value="Regulatory protein AraC"/>
    <property type="match status" value="1"/>
</dbReference>
<gene>
    <name evidence="5" type="ORF">D7M11_21070</name>
</gene>
<protein>
    <submittedName>
        <fullName evidence="5">AraC family transcriptional regulator</fullName>
    </submittedName>
</protein>
<dbReference type="Pfam" id="PF12833">
    <property type="entry name" value="HTH_18"/>
    <property type="match status" value="1"/>
</dbReference>
<dbReference type="AlphaFoldDB" id="A0A3B0C044"/>
<organism evidence="5 6">
    <name type="scientific">Paenibacillus ginsengarvi</name>
    <dbReference type="NCBI Taxonomy" id="400777"/>
    <lineage>
        <taxon>Bacteria</taxon>
        <taxon>Bacillati</taxon>
        <taxon>Bacillota</taxon>
        <taxon>Bacilli</taxon>
        <taxon>Bacillales</taxon>
        <taxon>Paenibacillaceae</taxon>
        <taxon>Paenibacillus</taxon>
    </lineage>
</organism>
<dbReference type="PANTHER" id="PTHR43280:SF28">
    <property type="entry name" value="HTH-TYPE TRANSCRIPTIONAL ACTIVATOR RHAS"/>
    <property type="match status" value="1"/>
</dbReference>
<keyword evidence="6" id="KW-1185">Reference proteome</keyword>
<evidence type="ECO:0000259" key="4">
    <source>
        <dbReference type="PROSITE" id="PS01124"/>
    </source>
</evidence>
<dbReference type="PANTHER" id="PTHR43280">
    <property type="entry name" value="ARAC-FAMILY TRANSCRIPTIONAL REGULATOR"/>
    <property type="match status" value="1"/>
</dbReference>
<dbReference type="InterPro" id="IPR037923">
    <property type="entry name" value="HTH-like"/>
</dbReference>
<reference evidence="5 6" key="1">
    <citation type="journal article" date="2007" name="Int. J. Syst. Evol. Microbiol.">
        <title>Paenibacillus ginsengarvi sp. nov., isolated from soil from ginseng cultivation.</title>
        <authorList>
            <person name="Yoon M.H."/>
            <person name="Ten L.N."/>
            <person name="Im W.T."/>
        </authorList>
    </citation>
    <scope>NUCLEOTIDE SEQUENCE [LARGE SCALE GENOMIC DNA]</scope>
    <source>
        <strain evidence="5 6">KCTC 13059</strain>
    </source>
</reference>
<dbReference type="InterPro" id="IPR020449">
    <property type="entry name" value="Tscrpt_reg_AraC-type_HTH"/>
</dbReference>
<dbReference type="PROSITE" id="PS01124">
    <property type="entry name" value="HTH_ARAC_FAMILY_2"/>
    <property type="match status" value="1"/>
</dbReference>